<dbReference type="AlphaFoldDB" id="A0AAN7Z105"/>
<reference evidence="2 3" key="1">
    <citation type="submission" date="2023-10" db="EMBL/GenBank/DDBJ databases">
        <title>Draft genome sequence of Xylaria bambusicola isolate GMP-LS, the root and basal stem rot pathogen of sugarcane in Indonesia.</title>
        <authorList>
            <person name="Selvaraj P."/>
            <person name="Muralishankar V."/>
            <person name="Muruganantham S."/>
            <person name="Sp S."/>
            <person name="Haryani S."/>
            <person name="Lau K.J.X."/>
            <person name="Naqvi N.I."/>
        </authorList>
    </citation>
    <scope>NUCLEOTIDE SEQUENCE [LARGE SCALE GENOMIC DNA]</scope>
    <source>
        <strain evidence="2">GMP-LS</strain>
    </source>
</reference>
<keyword evidence="3" id="KW-1185">Reference proteome</keyword>
<evidence type="ECO:0000256" key="1">
    <source>
        <dbReference type="SAM" id="MobiDB-lite"/>
    </source>
</evidence>
<dbReference type="EMBL" id="JAWHQM010000029">
    <property type="protein sequence ID" value="KAK5633050.1"/>
    <property type="molecule type" value="Genomic_DNA"/>
</dbReference>
<sequence>MASVPTSTPLPSHMKEEKPQSKEDEATLTREFFEPHLRLHLNDLTDEGTSVFLSSISPSTLLPSAVSIVQKALYVQPKGEFHMPSTRSVTS</sequence>
<protein>
    <submittedName>
        <fullName evidence="2">Uncharacterized protein</fullName>
    </submittedName>
</protein>
<dbReference type="Proteomes" id="UP001305414">
    <property type="component" value="Unassembled WGS sequence"/>
</dbReference>
<accession>A0AAN7Z105</accession>
<organism evidence="2 3">
    <name type="scientific">Xylaria bambusicola</name>
    <dbReference type="NCBI Taxonomy" id="326684"/>
    <lineage>
        <taxon>Eukaryota</taxon>
        <taxon>Fungi</taxon>
        <taxon>Dikarya</taxon>
        <taxon>Ascomycota</taxon>
        <taxon>Pezizomycotina</taxon>
        <taxon>Sordariomycetes</taxon>
        <taxon>Xylariomycetidae</taxon>
        <taxon>Xylariales</taxon>
        <taxon>Xylariaceae</taxon>
        <taxon>Xylaria</taxon>
    </lineage>
</organism>
<comment type="caution">
    <text evidence="2">The sequence shown here is derived from an EMBL/GenBank/DDBJ whole genome shotgun (WGS) entry which is preliminary data.</text>
</comment>
<gene>
    <name evidence="2" type="ORF">RRF57_008764</name>
</gene>
<name>A0AAN7Z105_9PEZI</name>
<evidence type="ECO:0000313" key="2">
    <source>
        <dbReference type="EMBL" id="KAK5633050.1"/>
    </source>
</evidence>
<proteinExistence type="predicted"/>
<evidence type="ECO:0000313" key="3">
    <source>
        <dbReference type="Proteomes" id="UP001305414"/>
    </source>
</evidence>
<feature type="region of interest" description="Disordered" evidence="1">
    <location>
        <begin position="1"/>
        <end position="27"/>
    </location>
</feature>
<feature type="compositionally biased region" description="Polar residues" evidence="1">
    <location>
        <begin position="1"/>
        <end position="10"/>
    </location>
</feature>
<feature type="compositionally biased region" description="Basic and acidic residues" evidence="1">
    <location>
        <begin position="13"/>
        <end position="27"/>
    </location>
</feature>